<evidence type="ECO:0000313" key="2">
    <source>
        <dbReference type="EMBL" id="MDA0162347.1"/>
    </source>
</evidence>
<protein>
    <submittedName>
        <fullName evidence="2">Uncharacterized protein</fullName>
    </submittedName>
</protein>
<dbReference type="EMBL" id="JAPDOD010000017">
    <property type="protein sequence ID" value="MDA0162347.1"/>
    <property type="molecule type" value="Genomic_DNA"/>
</dbReference>
<dbReference type="Gene3D" id="2.120.10.30">
    <property type="entry name" value="TolB, C-terminal domain"/>
    <property type="match status" value="1"/>
</dbReference>
<dbReference type="AlphaFoldDB" id="A0A9X3S2J6"/>
<evidence type="ECO:0000313" key="3">
    <source>
        <dbReference type="Proteomes" id="UP001149140"/>
    </source>
</evidence>
<gene>
    <name evidence="2" type="ORF">OM076_18895</name>
</gene>
<name>A0A9X3S2J6_9ACTN</name>
<dbReference type="Proteomes" id="UP001149140">
    <property type="component" value="Unassembled WGS sequence"/>
</dbReference>
<dbReference type="RefSeq" id="WP_270041585.1">
    <property type="nucleotide sequence ID" value="NZ_JAPDOD010000017.1"/>
</dbReference>
<feature type="signal peptide" evidence="1">
    <location>
        <begin position="1"/>
        <end position="24"/>
    </location>
</feature>
<evidence type="ECO:0000256" key="1">
    <source>
        <dbReference type="SAM" id="SignalP"/>
    </source>
</evidence>
<feature type="chain" id="PRO_5040756166" evidence="1">
    <location>
        <begin position="25"/>
        <end position="531"/>
    </location>
</feature>
<keyword evidence="1" id="KW-0732">Signal</keyword>
<accession>A0A9X3S2J6</accession>
<keyword evidence="3" id="KW-1185">Reference proteome</keyword>
<dbReference type="SUPFAM" id="SSF63829">
    <property type="entry name" value="Calcium-dependent phosphotriesterase"/>
    <property type="match status" value="1"/>
</dbReference>
<sequence length="531" mass="54923">MRHPLGLLLLAVAVAMIWPASAGAEGEAYVIAGGGRVRPADIASAPATELRLAVESVIAAHDGGLLIAGGDVVLRMSVLGRASRVAGGLPHGDRGEGGPALTAHLRSAGAVTEAADGTLFVATDRTVRRIAPDGTIMTVAGGGPLYPPPLGEPLPALYSKLAPTALALGPDGSLWIADDEEDSGLLTLSADGLLRAVAPVGPSDDRCVGRAGSLAPSAGGLLVGFAYAVCRVDAAGVRTVFAGDFRPAELVLGRIAERPVALPGGDVALLRTGSSTTPGTILRVTGSPPHAVRVPLQADGVNLPLSFSAYELGVAADGGLLASDGKELVYLAPERPGLAALRFEPGSRRSLALRSTLPGHVRLRLDGPQTAHLTATLGGGVGHPRLPGRLRPGLYRIVGDLRTPSGARTTARTALVLGGTLTDRAAARVLGLPRLPLARAAGRTRDENPVIAIDRCRRWSRTRVDCRSMEHDQGEPRPYCLSLQAVQLSTDGTVTSRPYDCPARGAFLLRPHFTHAAVPVDLRAIAERWRG</sequence>
<comment type="caution">
    <text evidence="2">The sequence shown here is derived from an EMBL/GenBank/DDBJ whole genome shotgun (WGS) entry which is preliminary data.</text>
</comment>
<dbReference type="InterPro" id="IPR011042">
    <property type="entry name" value="6-blade_b-propeller_TolB-like"/>
</dbReference>
<reference evidence="2" key="1">
    <citation type="submission" date="2022-10" db="EMBL/GenBank/DDBJ databases">
        <title>The WGS of Solirubrobacter ginsenosidimutans DSM 21036.</title>
        <authorList>
            <person name="Jiang Z."/>
        </authorList>
    </citation>
    <scope>NUCLEOTIDE SEQUENCE</scope>
    <source>
        <strain evidence="2">DSM 21036</strain>
    </source>
</reference>
<proteinExistence type="predicted"/>
<organism evidence="2 3">
    <name type="scientific">Solirubrobacter ginsenosidimutans</name>
    <dbReference type="NCBI Taxonomy" id="490573"/>
    <lineage>
        <taxon>Bacteria</taxon>
        <taxon>Bacillati</taxon>
        <taxon>Actinomycetota</taxon>
        <taxon>Thermoleophilia</taxon>
        <taxon>Solirubrobacterales</taxon>
        <taxon>Solirubrobacteraceae</taxon>
        <taxon>Solirubrobacter</taxon>
    </lineage>
</organism>